<accession>A0ABT9U455</accession>
<evidence type="ECO:0000313" key="2">
    <source>
        <dbReference type="Proteomes" id="UP001229346"/>
    </source>
</evidence>
<dbReference type="Proteomes" id="UP001229346">
    <property type="component" value="Unassembled WGS sequence"/>
</dbReference>
<sequence>MFSCVDSDAVLKSSFPHRHLDPVIVTNAFMELFEEVPIYVCKVNDNAVDG</sequence>
<reference evidence="1 2" key="1">
    <citation type="submission" date="2023-07" db="EMBL/GenBank/DDBJ databases">
        <title>Sorghum-associated microbial communities from plants grown in Nebraska, USA.</title>
        <authorList>
            <person name="Schachtman D."/>
        </authorList>
    </citation>
    <scope>NUCLEOTIDE SEQUENCE [LARGE SCALE GENOMIC DNA]</scope>
    <source>
        <strain evidence="1 2">CC482</strain>
    </source>
</reference>
<proteinExistence type="predicted"/>
<keyword evidence="2" id="KW-1185">Reference proteome</keyword>
<gene>
    <name evidence="1" type="ORF">J2T15_003470</name>
</gene>
<protein>
    <submittedName>
        <fullName evidence="1">Uncharacterized protein</fullName>
    </submittedName>
</protein>
<comment type="caution">
    <text evidence="1">The sequence shown here is derived from an EMBL/GenBank/DDBJ whole genome shotgun (WGS) entry which is preliminary data.</text>
</comment>
<organism evidence="1 2">
    <name type="scientific">Paenibacillus harenae</name>
    <dbReference type="NCBI Taxonomy" id="306543"/>
    <lineage>
        <taxon>Bacteria</taxon>
        <taxon>Bacillati</taxon>
        <taxon>Bacillota</taxon>
        <taxon>Bacilli</taxon>
        <taxon>Bacillales</taxon>
        <taxon>Paenibacillaceae</taxon>
        <taxon>Paenibacillus</taxon>
    </lineage>
</organism>
<dbReference type="EMBL" id="JAUSSU010000006">
    <property type="protein sequence ID" value="MDQ0114027.1"/>
    <property type="molecule type" value="Genomic_DNA"/>
</dbReference>
<name>A0ABT9U455_PAEHA</name>
<evidence type="ECO:0000313" key="1">
    <source>
        <dbReference type="EMBL" id="MDQ0114027.1"/>
    </source>
</evidence>